<accession>A0A382VYL7</accession>
<reference evidence="1" key="1">
    <citation type="submission" date="2018-05" db="EMBL/GenBank/DDBJ databases">
        <authorList>
            <person name="Lanie J.A."/>
            <person name="Ng W.-L."/>
            <person name="Kazmierczak K.M."/>
            <person name="Andrzejewski T.M."/>
            <person name="Davidsen T.M."/>
            <person name="Wayne K.J."/>
            <person name="Tettelin H."/>
            <person name="Glass J.I."/>
            <person name="Rusch D."/>
            <person name="Podicherti R."/>
            <person name="Tsui H.-C.T."/>
            <person name="Winkler M.E."/>
        </authorList>
    </citation>
    <scope>NUCLEOTIDE SEQUENCE</scope>
</reference>
<sequence length="51" mass="5458">VSALIFPGHRLIFNLGGGETHDVLVPVDDVAKIVDRDQARSVLAAPKSLHL</sequence>
<proteinExistence type="predicted"/>
<dbReference type="EMBL" id="UINC01155654">
    <property type="protein sequence ID" value="SVD51632.1"/>
    <property type="molecule type" value="Genomic_DNA"/>
</dbReference>
<protein>
    <submittedName>
        <fullName evidence="1">Uncharacterized protein</fullName>
    </submittedName>
</protein>
<dbReference type="AlphaFoldDB" id="A0A382VYL7"/>
<evidence type="ECO:0000313" key="1">
    <source>
        <dbReference type="EMBL" id="SVD51632.1"/>
    </source>
</evidence>
<feature type="non-terminal residue" evidence="1">
    <location>
        <position position="1"/>
    </location>
</feature>
<gene>
    <name evidence="1" type="ORF">METZ01_LOCUS404486</name>
</gene>
<organism evidence="1">
    <name type="scientific">marine metagenome</name>
    <dbReference type="NCBI Taxonomy" id="408172"/>
    <lineage>
        <taxon>unclassified sequences</taxon>
        <taxon>metagenomes</taxon>
        <taxon>ecological metagenomes</taxon>
    </lineage>
</organism>
<name>A0A382VYL7_9ZZZZ</name>